<keyword evidence="1" id="KW-0732">Signal</keyword>
<evidence type="ECO:0000256" key="1">
    <source>
        <dbReference type="SAM" id="SignalP"/>
    </source>
</evidence>
<evidence type="ECO:0000313" key="2">
    <source>
        <dbReference type="Proteomes" id="UP000887540"/>
    </source>
</evidence>
<dbReference type="AlphaFoldDB" id="A0A914DUJ1"/>
<organism evidence="2 3">
    <name type="scientific">Acrobeloides nanus</name>
    <dbReference type="NCBI Taxonomy" id="290746"/>
    <lineage>
        <taxon>Eukaryota</taxon>
        <taxon>Metazoa</taxon>
        <taxon>Ecdysozoa</taxon>
        <taxon>Nematoda</taxon>
        <taxon>Chromadorea</taxon>
        <taxon>Rhabditida</taxon>
        <taxon>Tylenchina</taxon>
        <taxon>Cephalobomorpha</taxon>
        <taxon>Cephaloboidea</taxon>
        <taxon>Cephalobidae</taxon>
        <taxon>Acrobeloides</taxon>
    </lineage>
</organism>
<dbReference type="Proteomes" id="UP000887540">
    <property type="component" value="Unplaced"/>
</dbReference>
<protein>
    <submittedName>
        <fullName evidence="3">Uncharacterized protein</fullName>
    </submittedName>
</protein>
<feature type="chain" id="PRO_5037180289" evidence="1">
    <location>
        <begin position="22"/>
        <end position="117"/>
    </location>
</feature>
<keyword evidence="2" id="KW-1185">Reference proteome</keyword>
<accession>A0A914DUJ1</accession>
<evidence type="ECO:0000313" key="3">
    <source>
        <dbReference type="WBParaSite" id="ACRNAN_scaffold3747.g22635.t1"/>
    </source>
</evidence>
<reference evidence="3" key="1">
    <citation type="submission" date="2022-11" db="UniProtKB">
        <authorList>
            <consortium name="WormBaseParasite"/>
        </authorList>
    </citation>
    <scope>IDENTIFICATION</scope>
</reference>
<feature type="signal peptide" evidence="1">
    <location>
        <begin position="1"/>
        <end position="21"/>
    </location>
</feature>
<dbReference type="WBParaSite" id="ACRNAN_scaffold3747.g22635.t1">
    <property type="protein sequence ID" value="ACRNAN_scaffold3747.g22635.t1"/>
    <property type="gene ID" value="ACRNAN_scaffold3747.g22635"/>
</dbReference>
<name>A0A914DUJ1_9BILA</name>
<proteinExistence type="predicted"/>
<sequence length="117" mass="13360">MKVFTCFLGVFLFLLVEETLSLMCYSGQQRWEPAPEINNISLVRCSRMDRCCFMHSSLDGTYYGCYDDCPSDQIHSCGPDPKSGIQDIRYCYCKNHMDTNCKPYLGALMSALKNDPL</sequence>